<evidence type="ECO:0000259" key="6">
    <source>
        <dbReference type="PROSITE" id="PS51017"/>
    </source>
</evidence>
<dbReference type="PANTHER" id="PTHR31717">
    <property type="entry name" value="ZINC FINGER PROTEIN CONSTANS-LIKE 10"/>
    <property type="match status" value="1"/>
</dbReference>
<protein>
    <recommendedName>
        <fullName evidence="6">CCT domain-containing protein</fullName>
    </recommendedName>
</protein>
<dbReference type="PROSITE" id="PS51017">
    <property type="entry name" value="CCT"/>
    <property type="match status" value="1"/>
</dbReference>
<sequence>MVCVTIAGTTNSNLAAGRPAGGAPCPTSRPRPRDGGGAMADGGAMTGDAVPYCAYCGAQRALLHCAQHAARLCLPCDLRAHAAAAAWGHLHRRAPLCDGCHAAPAAAHCAVHRAFLCAPCARAAGCDAERHPRRPARAYTGFPEPAELARILFYDTDGNITPPPSSRLSPAPDTWVPDLVNMELLPQDTSSSNWNRGNNINREFLPGSSLIEFQDHQITAGGSLTGDGDDDLFILHQGNWTNVDFIAAHGTNQLLNPVNNSSMAHHLTNKDAFEAPSPRMGRRFHHPLMKSCSSEPIIAASTHAVVESMAGNNAAACDHRSLSSSVAAASSNANGHTIYARGMPPMLQPRDDEFHLGLDHVKPPSSPATGVVYIQDSPDDAAAMSVPEQASGQDTEAKTKQKEKRQEAKQRYKDKKKNRRFDKQIMYVSRKVRADTRNRIKGRFAKASSSSGGHGDDQSSYAQCGDDDQATDS</sequence>
<evidence type="ECO:0000256" key="5">
    <source>
        <dbReference type="SAM" id="MobiDB-lite"/>
    </source>
</evidence>
<dbReference type="GO" id="GO:0005634">
    <property type="term" value="C:nucleus"/>
    <property type="evidence" value="ECO:0007669"/>
    <property type="project" value="UniProtKB-SubCell"/>
</dbReference>
<keyword evidence="2" id="KW-0677">Repeat</keyword>
<gene>
    <name evidence="7" type="ORF">HU200_046789</name>
</gene>
<dbReference type="PANTHER" id="PTHR31717:SF130">
    <property type="entry name" value="OS06G0103000 PROTEIN"/>
    <property type="match status" value="1"/>
</dbReference>
<evidence type="ECO:0000313" key="8">
    <source>
        <dbReference type="Proteomes" id="UP000636709"/>
    </source>
</evidence>
<evidence type="ECO:0000256" key="3">
    <source>
        <dbReference type="ARBA" id="ARBA00023242"/>
    </source>
</evidence>
<proteinExistence type="predicted"/>
<feature type="compositionally biased region" description="Low complexity" evidence="5">
    <location>
        <begin position="17"/>
        <end position="26"/>
    </location>
</feature>
<feature type="domain" description="CCT" evidence="6">
    <location>
        <begin position="405"/>
        <end position="447"/>
    </location>
</feature>
<dbReference type="InterPro" id="IPR010402">
    <property type="entry name" value="CCT_domain"/>
</dbReference>
<keyword evidence="3 4" id="KW-0539">Nucleus</keyword>
<keyword evidence="8" id="KW-1185">Reference proteome</keyword>
<dbReference type="OrthoDB" id="687590at2759"/>
<dbReference type="EMBL" id="JACEFO010002150">
    <property type="protein sequence ID" value="KAF8677303.1"/>
    <property type="molecule type" value="Genomic_DNA"/>
</dbReference>
<evidence type="ECO:0000313" key="7">
    <source>
        <dbReference type="EMBL" id="KAF8677303.1"/>
    </source>
</evidence>
<dbReference type="AlphaFoldDB" id="A0A835AWS9"/>
<name>A0A835AWS9_9POAL</name>
<comment type="caution">
    <text evidence="7">The sequence shown here is derived from an EMBL/GenBank/DDBJ whole genome shotgun (WGS) entry which is preliminary data.</text>
</comment>
<dbReference type="SMART" id="SM00336">
    <property type="entry name" value="BBOX"/>
    <property type="match status" value="2"/>
</dbReference>
<feature type="region of interest" description="Disordered" evidence="5">
    <location>
        <begin position="17"/>
        <end position="40"/>
    </location>
</feature>
<feature type="region of interest" description="Disordered" evidence="5">
    <location>
        <begin position="384"/>
        <end position="473"/>
    </location>
</feature>
<dbReference type="GO" id="GO:0008270">
    <property type="term" value="F:zinc ion binding"/>
    <property type="evidence" value="ECO:0007669"/>
    <property type="project" value="InterPro"/>
</dbReference>
<comment type="subcellular location">
    <subcellularLocation>
        <location evidence="1 4">Nucleus</location>
    </subcellularLocation>
</comment>
<organism evidence="7 8">
    <name type="scientific">Digitaria exilis</name>
    <dbReference type="NCBI Taxonomy" id="1010633"/>
    <lineage>
        <taxon>Eukaryota</taxon>
        <taxon>Viridiplantae</taxon>
        <taxon>Streptophyta</taxon>
        <taxon>Embryophyta</taxon>
        <taxon>Tracheophyta</taxon>
        <taxon>Spermatophyta</taxon>
        <taxon>Magnoliopsida</taxon>
        <taxon>Liliopsida</taxon>
        <taxon>Poales</taxon>
        <taxon>Poaceae</taxon>
        <taxon>PACMAD clade</taxon>
        <taxon>Panicoideae</taxon>
        <taxon>Panicodae</taxon>
        <taxon>Paniceae</taxon>
        <taxon>Anthephorinae</taxon>
        <taxon>Digitaria</taxon>
    </lineage>
</organism>
<evidence type="ECO:0000256" key="2">
    <source>
        <dbReference type="ARBA" id="ARBA00022737"/>
    </source>
</evidence>
<dbReference type="GO" id="GO:0006355">
    <property type="term" value="P:regulation of DNA-templated transcription"/>
    <property type="evidence" value="ECO:0007669"/>
    <property type="project" value="UniProtKB-ARBA"/>
</dbReference>
<evidence type="ECO:0000256" key="1">
    <source>
        <dbReference type="ARBA" id="ARBA00004123"/>
    </source>
</evidence>
<dbReference type="InterPro" id="IPR000315">
    <property type="entry name" value="Znf_B-box"/>
</dbReference>
<dbReference type="Pfam" id="PF06203">
    <property type="entry name" value="CCT"/>
    <property type="match status" value="1"/>
</dbReference>
<evidence type="ECO:0000256" key="4">
    <source>
        <dbReference type="PROSITE-ProRule" id="PRU00357"/>
    </source>
</evidence>
<feature type="compositionally biased region" description="Basic and acidic residues" evidence="5">
    <location>
        <begin position="395"/>
        <end position="411"/>
    </location>
</feature>
<dbReference type="Proteomes" id="UP000636709">
    <property type="component" value="Unassembled WGS sequence"/>
</dbReference>
<reference evidence="7" key="1">
    <citation type="submission" date="2020-07" db="EMBL/GenBank/DDBJ databases">
        <title>Genome sequence and genetic diversity analysis of an under-domesticated orphan crop, white fonio (Digitaria exilis).</title>
        <authorList>
            <person name="Bennetzen J.L."/>
            <person name="Chen S."/>
            <person name="Ma X."/>
            <person name="Wang X."/>
            <person name="Yssel A.E.J."/>
            <person name="Chaluvadi S.R."/>
            <person name="Johnson M."/>
            <person name="Gangashetty P."/>
            <person name="Hamidou F."/>
            <person name="Sanogo M.D."/>
            <person name="Zwaenepoel A."/>
            <person name="Wallace J."/>
            <person name="Van De Peer Y."/>
            <person name="Van Deynze A."/>
        </authorList>
    </citation>
    <scope>NUCLEOTIDE SEQUENCE</scope>
    <source>
        <tissue evidence="7">Leaves</tissue>
    </source>
</reference>
<accession>A0A835AWS9</accession>